<gene>
    <name evidence="1" type="ORF">BQ4739_LOCUS3373</name>
</gene>
<evidence type="ECO:0000313" key="2">
    <source>
        <dbReference type="Proteomes" id="UP000256970"/>
    </source>
</evidence>
<protein>
    <submittedName>
        <fullName evidence="1">Uncharacterized protein</fullName>
    </submittedName>
</protein>
<name>A0A383VCY2_TETOB</name>
<dbReference type="AlphaFoldDB" id="A0A383VCY2"/>
<accession>A0A383VCY2</accession>
<proteinExistence type="predicted"/>
<dbReference type="EMBL" id="FNXT01000264">
    <property type="protein sequence ID" value="SZX62790.1"/>
    <property type="molecule type" value="Genomic_DNA"/>
</dbReference>
<sequence>MLGGLGGAGEAGVQHLAQVAADMRATSEQLAARQAEAVCVVSQELFCSPEIFLQGAMELWHTHALNSPNNLLLLLPLLVAAAADMRATSEQLVARQAEAVSCAVQELFCSPEIIRQGSMEL</sequence>
<keyword evidence="2" id="KW-1185">Reference proteome</keyword>
<reference evidence="1 2" key="1">
    <citation type="submission" date="2016-10" db="EMBL/GenBank/DDBJ databases">
        <authorList>
            <person name="Cai Z."/>
        </authorList>
    </citation>
    <scope>NUCLEOTIDE SEQUENCE [LARGE SCALE GENOMIC DNA]</scope>
</reference>
<organism evidence="1 2">
    <name type="scientific">Tetradesmus obliquus</name>
    <name type="common">Green alga</name>
    <name type="synonym">Acutodesmus obliquus</name>
    <dbReference type="NCBI Taxonomy" id="3088"/>
    <lineage>
        <taxon>Eukaryota</taxon>
        <taxon>Viridiplantae</taxon>
        <taxon>Chlorophyta</taxon>
        <taxon>core chlorophytes</taxon>
        <taxon>Chlorophyceae</taxon>
        <taxon>CS clade</taxon>
        <taxon>Sphaeropleales</taxon>
        <taxon>Scenedesmaceae</taxon>
        <taxon>Tetradesmus</taxon>
    </lineage>
</organism>
<dbReference type="Proteomes" id="UP000256970">
    <property type="component" value="Unassembled WGS sequence"/>
</dbReference>
<evidence type="ECO:0000313" key="1">
    <source>
        <dbReference type="EMBL" id="SZX62790.1"/>
    </source>
</evidence>